<proteinExistence type="predicted"/>
<dbReference type="GO" id="GO:0009103">
    <property type="term" value="P:lipopolysaccharide biosynthetic process"/>
    <property type="evidence" value="ECO:0007669"/>
    <property type="project" value="UniProtKB-ARBA"/>
</dbReference>
<dbReference type="Pfam" id="PF13231">
    <property type="entry name" value="PMT_2"/>
    <property type="match status" value="1"/>
</dbReference>
<keyword evidence="6 8" id="KW-1133">Transmembrane helix</keyword>
<reference evidence="10" key="1">
    <citation type="submission" date="2022-01" db="EMBL/GenBank/DDBJ databases">
        <title>Genome-Based Taxonomic Classification of the Phylum Actinobacteria.</title>
        <authorList>
            <person name="Gao Y."/>
        </authorList>
    </citation>
    <scope>NUCLEOTIDE SEQUENCE</scope>
    <source>
        <strain evidence="10">KLBMP 8922</strain>
    </source>
</reference>
<comment type="subcellular location">
    <subcellularLocation>
        <location evidence="1">Cell membrane</location>
        <topology evidence="1">Multi-pass membrane protein</topology>
    </subcellularLocation>
</comment>
<dbReference type="GO" id="GO:0016763">
    <property type="term" value="F:pentosyltransferase activity"/>
    <property type="evidence" value="ECO:0007669"/>
    <property type="project" value="TreeGrafter"/>
</dbReference>
<dbReference type="InterPro" id="IPR050297">
    <property type="entry name" value="LipidA_mod_glycosyltrf_83"/>
</dbReference>
<accession>A0AA41Q160</accession>
<dbReference type="RefSeq" id="WP_235054029.1">
    <property type="nucleotide sequence ID" value="NZ_JAKFHA010000012.1"/>
</dbReference>
<feature type="transmembrane region" description="Helical" evidence="8">
    <location>
        <begin position="341"/>
        <end position="363"/>
    </location>
</feature>
<dbReference type="InterPro" id="IPR038731">
    <property type="entry name" value="RgtA/B/C-like"/>
</dbReference>
<feature type="domain" description="Glycosyltransferase RgtA/B/C/D-like" evidence="9">
    <location>
        <begin position="70"/>
        <end position="230"/>
    </location>
</feature>
<feature type="transmembrane region" description="Helical" evidence="8">
    <location>
        <begin position="186"/>
        <end position="203"/>
    </location>
</feature>
<keyword evidence="2" id="KW-1003">Cell membrane</keyword>
<gene>
    <name evidence="10" type="ORF">LZ495_20820</name>
</gene>
<dbReference type="PANTHER" id="PTHR33908">
    <property type="entry name" value="MANNOSYLTRANSFERASE YKCB-RELATED"/>
    <property type="match status" value="1"/>
</dbReference>
<feature type="transmembrane region" description="Helical" evidence="8">
    <location>
        <begin position="215"/>
        <end position="232"/>
    </location>
</feature>
<name>A0AA41Q160_9ACTN</name>
<evidence type="ECO:0000256" key="3">
    <source>
        <dbReference type="ARBA" id="ARBA00022676"/>
    </source>
</evidence>
<evidence type="ECO:0000256" key="6">
    <source>
        <dbReference type="ARBA" id="ARBA00022989"/>
    </source>
</evidence>
<evidence type="ECO:0000256" key="1">
    <source>
        <dbReference type="ARBA" id="ARBA00004651"/>
    </source>
</evidence>
<evidence type="ECO:0000256" key="2">
    <source>
        <dbReference type="ARBA" id="ARBA00022475"/>
    </source>
</evidence>
<evidence type="ECO:0000313" key="11">
    <source>
        <dbReference type="Proteomes" id="UP001165378"/>
    </source>
</evidence>
<dbReference type="GO" id="GO:0005886">
    <property type="term" value="C:plasma membrane"/>
    <property type="evidence" value="ECO:0007669"/>
    <property type="project" value="UniProtKB-SubCell"/>
</dbReference>
<keyword evidence="7 8" id="KW-0472">Membrane</keyword>
<keyword evidence="5 8" id="KW-0812">Transmembrane</keyword>
<evidence type="ECO:0000256" key="5">
    <source>
        <dbReference type="ARBA" id="ARBA00022692"/>
    </source>
</evidence>
<evidence type="ECO:0000313" key="10">
    <source>
        <dbReference type="EMBL" id="MCF2529645.1"/>
    </source>
</evidence>
<keyword evidence="3" id="KW-0328">Glycosyltransferase</keyword>
<keyword evidence="4" id="KW-0808">Transferase</keyword>
<keyword evidence="11" id="KW-1185">Reference proteome</keyword>
<dbReference type="Proteomes" id="UP001165378">
    <property type="component" value="Unassembled WGS sequence"/>
</dbReference>
<comment type="caution">
    <text evidence="10">The sequence shown here is derived from an EMBL/GenBank/DDBJ whole genome shotgun (WGS) entry which is preliminary data.</text>
</comment>
<dbReference type="PANTHER" id="PTHR33908:SF11">
    <property type="entry name" value="MEMBRANE PROTEIN"/>
    <property type="match status" value="1"/>
</dbReference>
<evidence type="ECO:0000259" key="9">
    <source>
        <dbReference type="Pfam" id="PF13231"/>
    </source>
</evidence>
<feature type="transmembrane region" description="Helical" evidence="8">
    <location>
        <begin position="288"/>
        <end position="306"/>
    </location>
</feature>
<evidence type="ECO:0000256" key="4">
    <source>
        <dbReference type="ARBA" id="ARBA00022679"/>
    </source>
</evidence>
<feature type="transmembrane region" description="Helical" evidence="8">
    <location>
        <begin position="312"/>
        <end position="329"/>
    </location>
</feature>
<dbReference type="AlphaFoldDB" id="A0AA41Q160"/>
<dbReference type="EMBL" id="JAKFHA010000012">
    <property type="protein sequence ID" value="MCF2529645.1"/>
    <property type="molecule type" value="Genomic_DNA"/>
</dbReference>
<evidence type="ECO:0000256" key="8">
    <source>
        <dbReference type="SAM" id="Phobius"/>
    </source>
</evidence>
<protein>
    <submittedName>
        <fullName evidence="10">Glycosyltransferase family 39 protein</fullName>
    </submittedName>
</protein>
<feature type="transmembrane region" description="Helical" evidence="8">
    <location>
        <begin position="91"/>
        <end position="111"/>
    </location>
</feature>
<sequence>MSSNQSQTADDAGDADVPEPALPAFALKPVAAIAVVFAAVQSGLSGRYGFHRDELYFMAAGDHPAWGYVDQPPLTPLLARASTELFGSSPVGLRVVAILAAVAALFLVALAARELGSGTPGQVLATAFAATSGFVLASGHMVSTSTFDLLAWLAICWVALRLLRTGDGRWWPVLGAAIGIGAFNKHLVVLLVAALLAGVLLVGPRSVLRSRLMPVGVLIAALFALPNVLWQIDHGWPQLTVAEGIAEDDGAENRAMFVPQQLLFLSPFFVPVWIAGLVRLFRDPQVRWARALAVAYPVVCVAVVAMGGKSYYALPPLLVLTAAGCDPVLRWMRSSRRSARGVLVAAALALSAVINAVVTLPVLPADALDVPMAVNQEQGEQVGWPELADAVAAAWAGIPAEQRPRTVIFAGNYGEAGALRYYGPERGLPKAYSGHMSFADWGPPPDSANGPVLVVHIAGATGQDRFFTGCRPAARVDNGKDLDNEEQDAEVLVCDGTSRPWSALWPDLRRYY</sequence>
<feature type="transmembrane region" description="Helical" evidence="8">
    <location>
        <begin position="262"/>
        <end position="281"/>
    </location>
</feature>
<feature type="transmembrane region" description="Helical" evidence="8">
    <location>
        <begin position="123"/>
        <end position="142"/>
    </location>
</feature>
<feature type="transmembrane region" description="Helical" evidence="8">
    <location>
        <begin position="149"/>
        <end position="166"/>
    </location>
</feature>
<organism evidence="10 11">
    <name type="scientific">Yinghuangia soli</name>
    <dbReference type="NCBI Taxonomy" id="2908204"/>
    <lineage>
        <taxon>Bacteria</taxon>
        <taxon>Bacillati</taxon>
        <taxon>Actinomycetota</taxon>
        <taxon>Actinomycetes</taxon>
        <taxon>Kitasatosporales</taxon>
        <taxon>Streptomycetaceae</taxon>
        <taxon>Yinghuangia</taxon>
    </lineage>
</organism>
<evidence type="ECO:0000256" key="7">
    <source>
        <dbReference type="ARBA" id="ARBA00023136"/>
    </source>
</evidence>